<feature type="transmembrane region" description="Helical" evidence="2">
    <location>
        <begin position="132"/>
        <end position="152"/>
    </location>
</feature>
<evidence type="ECO:0000313" key="4">
    <source>
        <dbReference type="Proteomes" id="UP001620626"/>
    </source>
</evidence>
<dbReference type="PANTHER" id="PTHR47518:SF9">
    <property type="entry name" value="SERPENTINE RECEPTOR, CLASS T"/>
    <property type="match status" value="1"/>
</dbReference>
<feature type="transmembrane region" description="Helical" evidence="2">
    <location>
        <begin position="255"/>
        <end position="280"/>
    </location>
</feature>
<feature type="transmembrane region" description="Helical" evidence="2">
    <location>
        <begin position="164"/>
        <end position="188"/>
    </location>
</feature>
<dbReference type="EMBL" id="JBICBT010000539">
    <property type="protein sequence ID" value="KAL3110463.1"/>
    <property type="molecule type" value="Genomic_DNA"/>
</dbReference>
<dbReference type="Pfam" id="PF03125">
    <property type="entry name" value="Sre"/>
    <property type="match status" value="1"/>
</dbReference>
<name>A0ABD2L5N5_9BILA</name>
<keyword evidence="2" id="KW-0812">Transmembrane</keyword>
<feature type="transmembrane region" description="Helical" evidence="2">
    <location>
        <begin position="54"/>
        <end position="78"/>
    </location>
</feature>
<evidence type="ECO:0000256" key="2">
    <source>
        <dbReference type="SAM" id="Phobius"/>
    </source>
</evidence>
<sequence length="361" mass="41110">MSTLNTTEPTDIELFLFFLGGAVELLTNFVGIPLSIANLILVARTSVIHPNMKAILIFQSFFILLRGCCRFVICLFKFFLWDPISAESMQFFPALLKIYFIGIYARNFVPHVLIVERILATLFVRTYEKNRGHLFTILWMPFALIIPVYIAITTSSPQDHNKPITNLITTSVQLLIGSIELGVFYQLCRYNSKIYQKMFQNIGSNNLSIRYQLSENIRIGKQLIPPLFLNLGNIFAGTMILLWDFLNLPFYSQIFNFAAIINSIFGLLIEFFIITCHPFLKRDLCQFLNRIGTMFGFDHLVYNHRIGDATVTVGNTAPSSSALNGIAQRNLISGKALIDTQTKPEDYFAMLKEAWEKGPVK</sequence>
<evidence type="ECO:0000313" key="3">
    <source>
        <dbReference type="EMBL" id="KAL3110463.1"/>
    </source>
</evidence>
<keyword evidence="2" id="KW-1133">Transmembrane helix</keyword>
<evidence type="ECO:0000256" key="1">
    <source>
        <dbReference type="ARBA" id="ARBA00006803"/>
    </source>
</evidence>
<protein>
    <recommendedName>
        <fullName evidence="5">Gustatory receptor</fullName>
    </recommendedName>
</protein>
<feature type="transmembrane region" description="Helical" evidence="2">
    <location>
        <begin position="223"/>
        <end position="243"/>
    </location>
</feature>
<reference evidence="3 4" key="1">
    <citation type="submission" date="2024-10" db="EMBL/GenBank/DDBJ databases">
        <authorList>
            <person name="Kim D."/>
        </authorList>
    </citation>
    <scope>NUCLEOTIDE SEQUENCE [LARGE SCALE GENOMIC DNA]</scope>
    <source>
        <strain evidence="3">BH-2024</strain>
    </source>
</reference>
<dbReference type="AlphaFoldDB" id="A0ABD2L5N5"/>
<comment type="caution">
    <text evidence="3">The sequence shown here is derived from an EMBL/GenBank/DDBJ whole genome shotgun (WGS) entry which is preliminary data.</text>
</comment>
<dbReference type="PANTHER" id="PTHR47518">
    <property type="entry name" value="SERPENTINE RECEPTOR CLASS EPSILON-13-RELATED"/>
    <property type="match status" value="1"/>
</dbReference>
<dbReference type="InterPro" id="IPR004151">
    <property type="entry name" value="7TM_GPCR_serpentine_rcpt_Sre"/>
</dbReference>
<keyword evidence="2" id="KW-0472">Membrane</keyword>
<keyword evidence="4" id="KW-1185">Reference proteome</keyword>
<accession>A0ABD2L5N5</accession>
<dbReference type="Proteomes" id="UP001620626">
    <property type="component" value="Unassembled WGS sequence"/>
</dbReference>
<proteinExistence type="inferred from homology"/>
<organism evidence="3 4">
    <name type="scientific">Heterodera trifolii</name>
    <dbReference type="NCBI Taxonomy" id="157864"/>
    <lineage>
        <taxon>Eukaryota</taxon>
        <taxon>Metazoa</taxon>
        <taxon>Ecdysozoa</taxon>
        <taxon>Nematoda</taxon>
        <taxon>Chromadorea</taxon>
        <taxon>Rhabditida</taxon>
        <taxon>Tylenchina</taxon>
        <taxon>Tylenchomorpha</taxon>
        <taxon>Tylenchoidea</taxon>
        <taxon>Heteroderidae</taxon>
        <taxon>Heteroderinae</taxon>
        <taxon>Heterodera</taxon>
    </lineage>
</organism>
<dbReference type="InterPro" id="IPR052854">
    <property type="entry name" value="Serpentine_rcpt_epsilon"/>
</dbReference>
<comment type="similarity">
    <text evidence="1">Belongs to the nematode receptor-like protein sre family.</text>
</comment>
<feature type="transmembrane region" description="Helical" evidence="2">
    <location>
        <begin position="98"/>
        <end position="120"/>
    </location>
</feature>
<evidence type="ECO:0008006" key="5">
    <source>
        <dbReference type="Google" id="ProtNLM"/>
    </source>
</evidence>
<feature type="transmembrane region" description="Helical" evidence="2">
    <location>
        <begin position="14"/>
        <end position="42"/>
    </location>
</feature>
<gene>
    <name evidence="3" type="ORF">niasHT_019324</name>
</gene>